<dbReference type="InterPro" id="IPR029063">
    <property type="entry name" value="SAM-dependent_MTases_sf"/>
</dbReference>
<dbReference type="InterPro" id="IPR050723">
    <property type="entry name" value="CFA/CMAS"/>
</dbReference>
<evidence type="ECO:0000259" key="3">
    <source>
        <dbReference type="Pfam" id="PF21782"/>
    </source>
</evidence>
<dbReference type="Pfam" id="PF10119">
    <property type="entry name" value="MethyTransf_Reg"/>
    <property type="match status" value="1"/>
</dbReference>
<reference evidence="4" key="1">
    <citation type="submission" date="2020-02" db="EMBL/GenBank/DDBJ databases">
        <authorList>
            <person name="Meier V. D."/>
        </authorList>
    </citation>
    <scope>NUCLEOTIDE SEQUENCE</scope>
    <source>
        <strain evidence="4">AVDCRST_MAG67</strain>
    </source>
</reference>
<feature type="domain" description="Methyltransferase regulatory" evidence="1">
    <location>
        <begin position="216"/>
        <end position="294"/>
    </location>
</feature>
<dbReference type="Gene3D" id="3.40.50.150">
    <property type="entry name" value="Vaccinia Virus protein VP39"/>
    <property type="match status" value="1"/>
</dbReference>
<sequence length="490" mass="52734">MAHASSYDAVLYPARAFVQTHPDRLATLAAIFGIAAPPPARCRVLELGCGAGGNLLPMAVALPGSTFVGIDTSRRAIERAQATTDSLGLTNVRFEQASIEDYDAPAGSVDYVIAHGVFSWVPAPVRERLLALCARALSPSGVAYVSYNALPGGHPRQALREMLAYHVAALEQPEQRMAAARGFLALLGAAGEADSELARTLGPEARKLSEHVDGLFFHDTLAAVNDPLYFHEFVAQAGAHGLQYLTEAEFSETQLGALPEELQRALLKISDPLRREQYLDFLKERMFRQTLLVHDAVKLDRTPQAQRLAALAVSGPLRWGVSDQTDRTTFTGAGGAHLTTDHPLVIGALQRIGEAWPAAPWIAELAPSEEELAAICDALLRCFAANLVRLHVHPPRLSAVAPQKPRVSALARLQAAQGETLTTTRHTGFRLDDDLGQRLITLLDGTRDRAALLDALEPDAATGREELAAGLEQSLQRLAGAGLLLPDDER</sequence>
<protein>
    <recommendedName>
        <fullName evidence="5">Methyltransferase domain-containing protein</fullName>
    </recommendedName>
</protein>
<dbReference type="InterPro" id="IPR018773">
    <property type="entry name" value="MeTrfase_reg_dom_prd"/>
</dbReference>
<dbReference type="PANTHER" id="PTHR43667">
    <property type="entry name" value="CYCLOPROPANE-FATTY-ACYL-PHOSPHOLIPID SYNTHASE"/>
    <property type="match status" value="1"/>
</dbReference>
<evidence type="ECO:0008006" key="5">
    <source>
        <dbReference type="Google" id="ProtNLM"/>
    </source>
</evidence>
<feature type="domain" description="PKMT C-terminal winged helix" evidence="3">
    <location>
        <begin position="404"/>
        <end position="467"/>
    </location>
</feature>
<organism evidence="4">
    <name type="scientific">uncultured Solirubrobacteraceae bacterium</name>
    <dbReference type="NCBI Taxonomy" id="1162706"/>
    <lineage>
        <taxon>Bacteria</taxon>
        <taxon>Bacillati</taxon>
        <taxon>Actinomycetota</taxon>
        <taxon>Thermoleophilia</taxon>
        <taxon>Solirubrobacterales</taxon>
        <taxon>Solirubrobacteraceae</taxon>
        <taxon>environmental samples</taxon>
    </lineage>
</organism>
<evidence type="ECO:0000313" key="4">
    <source>
        <dbReference type="EMBL" id="CAA9494222.1"/>
    </source>
</evidence>
<feature type="domain" description="Methyltransferase" evidence="2">
    <location>
        <begin position="44"/>
        <end position="141"/>
    </location>
</feature>
<dbReference type="CDD" id="cd02440">
    <property type="entry name" value="AdoMet_MTases"/>
    <property type="match status" value="1"/>
</dbReference>
<dbReference type="InterPro" id="IPR048976">
    <property type="entry name" value="WHD_PKMT"/>
</dbReference>
<accession>A0A6J4SIA2</accession>
<dbReference type="PANTHER" id="PTHR43667:SF2">
    <property type="entry name" value="FATTY ACID C-METHYL TRANSFERASE"/>
    <property type="match status" value="1"/>
</dbReference>
<proteinExistence type="predicted"/>
<evidence type="ECO:0000259" key="2">
    <source>
        <dbReference type="Pfam" id="PF13649"/>
    </source>
</evidence>
<dbReference type="SUPFAM" id="SSF53335">
    <property type="entry name" value="S-adenosyl-L-methionine-dependent methyltransferases"/>
    <property type="match status" value="1"/>
</dbReference>
<dbReference type="Pfam" id="PF21782">
    <property type="entry name" value="WHD_PKMT"/>
    <property type="match status" value="1"/>
</dbReference>
<name>A0A6J4SIA2_9ACTN</name>
<dbReference type="InterPro" id="IPR041698">
    <property type="entry name" value="Methyltransf_25"/>
</dbReference>
<dbReference type="Pfam" id="PF13649">
    <property type="entry name" value="Methyltransf_25"/>
    <property type="match status" value="1"/>
</dbReference>
<dbReference type="EMBL" id="CADCVQ010000069">
    <property type="protein sequence ID" value="CAA9494222.1"/>
    <property type="molecule type" value="Genomic_DNA"/>
</dbReference>
<dbReference type="AlphaFoldDB" id="A0A6J4SIA2"/>
<gene>
    <name evidence="4" type="ORF">AVDCRST_MAG67-1531</name>
</gene>
<evidence type="ECO:0000259" key="1">
    <source>
        <dbReference type="Pfam" id="PF10119"/>
    </source>
</evidence>